<comment type="caution">
    <text evidence="3">The sequence shown here is derived from an EMBL/GenBank/DDBJ whole genome shotgun (WGS) entry which is preliminary data.</text>
</comment>
<dbReference type="PANTHER" id="PTHR46320:SF1">
    <property type="entry name" value="GLYCEROPHOSPHODIESTER PHOSPHODIESTERASE 1"/>
    <property type="match status" value="1"/>
</dbReference>
<keyword evidence="1" id="KW-1133">Transmembrane helix</keyword>
<accession>A0A0B2W2U4</accession>
<dbReference type="CDD" id="cd08573">
    <property type="entry name" value="GDPD_GDE1"/>
    <property type="match status" value="1"/>
</dbReference>
<evidence type="ECO:0000313" key="4">
    <source>
        <dbReference type="Proteomes" id="UP000031036"/>
    </source>
</evidence>
<dbReference type="InterPro" id="IPR030395">
    <property type="entry name" value="GP_PDE_dom"/>
</dbReference>
<organism evidence="3 4">
    <name type="scientific">Toxocara canis</name>
    <name type="common">Canine roundworm</name>
    <dbReference type="NCBI Taxonomy" id="6265"/>
    <lineage>
        <taxon>Eukaryota</taxon>
        <taxon>Metazoa</taxon>
        <taxon>Ecdysozoa</taxon>
        <taxon>Nematoda</taxon>
        <taxon>Chromadorea</taxon>
        <taxon>Rhabditida</taxon>
        <taxon>Spirurina</taxon>
        <taxon>Ascaridomorpha</taxon>
        <taxon>Ascaridoidea</taxon>
        <taxon>Toxocaridae</taxon>
        <taxon>Toxocara</taxon>
    </lineage>
</organism>
<dbReference type="Pfam" id="PF03009">
    <property type="entry name" value="GDPD"/>
    <property type="match status" value="2"/>
</dbReference>
<gene>
    <name evidence="3" type="primary">GDE1</name>
    <name evidence="3" type="ORF">Tcan_05719</name>
</gene>
<keyword evidence="4" id="KW-1185">Reference proteome</keyword>
<sequence>MQRELYEIAETVLRRQMRGLMVDFVHCGVACAIIVCVYIASPSLRTFLLLPLLVVVSFAISMVIWRLFALRQLNATAGKFFSGFRVGGHRGSPKLAPENTMESFEKARQASVDLVEFDLSLTKDGVAILMHDDDLQRTCGLMVDFVHCGVACAIIVCVYIASPSLRTFLLLPLLVVVSFAISMVIWRLFALRQLNATAGKFFSGFRVGGHRGSPKLAPENTMESFEKARQASVDLVEFDLSLTKDGVAILMHDDDLQRTCGEKQLVSSLLASEITKKNAAETFPFNGGERKVCRVPTLEETVNFCRDSKIKMLFDVKDGSKQMVSQIVNVISRNSLYDQVIVSSFFAWVPYAVKKADPNILTGITWRPYFFSYSDLENKQRRFTGLKHYAAVALDWLNVKLLHTVLPQFLGVEMILTQEGDVDRTLVNDMKKKNVQVVAWTVNDQPEMIYFVDTLKVPILTDVPHKYRQLDGVRKELIELSKKMDI</sequence>
<dbReference type="OrthoDB" id="197419at2759"/>
<dbReference type="GO" id="GO:0070291">
    <property type="term" value="P:N-acylethanolamine metabolic process"/>
    <property type="evidence" value="ECO:0007669"/>
    <property type="project" value="TreeGrafter"/>
</dbReference>
<dbReference type="Gene3D" id="3.20.20.190">
    <property type="entry name" value="Phosphatidylinositol (PI) phosphodiesterase"/>
    <property type="match status" value="2"/>
</dbReference>
<dbReference type="InterPro" id="IPR017946">
    <property type="entry name" value="PLC-like_Pdiesterase_TIM-brl"/>
</dbReference>
<dbReference type="STRING" id="6265.A0A0B2W2U4"/>
<feature type="domain" description="GP-PDE" evidence="2">
    <location>
        <begin position="84"/>
        <end position="147"/>
    </location>
</feature>
<dbReference type="PANTHER" id="PTHR46320">
    <property type="entry name" value="GLYCEROPHOSPHODIESTER PHOSPHODIESTERASE 1"/>
    <property type="match status" value="1"/>
</dbReference>
<keyword evidence="1" id="KW-0472">Membrane</keyword>
<evidence type="ECO:0000256" key="1">
    <source>
        <dbReference type="SAM" id="Phobius"/>
    </source>
</evidence>
<feature type="transmembrane region" description="Helical" evidence="1">
    <location>
        <begin position="20"/>
        <end position="41"/>
    </location>
</feature>
<feature type="transmembrane region" description="Helical" evidence="1">
    <location>
        <begin position="168"/>
        <end position="190"/>
    </location>
</feature>
<feature type="transmembrane region" description="Helical" evidence="1">
    <location>
        <begin position="139"/>
        <end position="162"/>
    </location>
</feature>
<keyword evidence="1" id="KW-0812">Transmembrane</keyword>
<reference evidence="3 4" key="1">
    <citation type="submission" date="2014-11" db="EMBL/GenBank/DDBJ databases">
        <title>Genetic blueprint of the zoonotic pathogen Toxocara canis.</title>
        <authorList>
            <person name="Zhu X.-Q."/>
            <person name="Korhonen P.K."/>
            <person name="Cai H."/>
            <person name="Young N.D."/>
            <person name="Nejsum P."/>
            <person name="von Samson-Himmelstjerna G."/>
            <person name="Boag P.R."/>
            <person name="Tan P."/>
            <person name="Li Q."/>
            <person name="Min J."/>
            <person name="Yang Y."/>
            <person name="Wang X."/>
            <person name="Fang X."/>
            <person name="Hall R.S."/>
            <person name="Hofmann A."/>
            <person name="Sternberg P.W."/>
            <person name="Jex A.R."/>
            <person name="Gasser R.B."/>
        </authorList>
    </citation>
    <scope>NUCLEOTIDE SEQUENCE [LARGE SCALE GENOMIC DNA]</scope>
    <source>
        <strain evidence="3">PN_DK_2014</strain>
    </source>
</reference>
<protein>
    <submittedName>
        <fullName evidence="3">Glycerophosphodiester phosphodiesterase 1</fullName>
    </submittedName>
</protein>
<dbReference type="Proteomes" id="UP000031036">
    <property type="component" value="Unassembled WGS sequence"/>
</dbReference>
<name>A0A0B2W2U4_TOXCA</name>
<dbReference type="GO" id="GO:0008889">
    <property type="term" value="F:glycerophosphodiester phosphodiesterase activity"/>
    <property type="evidence" value="ECO:0007669"/>
    <property type="project" value="TreeGrafter"/>
</dbReference>
<proteinExistence type="predicted"/>
<dbReference type="GO" id="GO:0006580">
    <property type="term" value="P:ethanolamine metabolic process"/>
    <property type="evidence" value="ECO:0007669"/>
    <property type="project" value="TreeGrafter"/>
</dbReference>
<feature type="domain" description="GP-PDE" evidence="2">
    <location>
        <begin position="205"/>
        <end position="471"/>
    </location>
</feature>
<dbReference type="EMBL" id="JPKZ01000256">
    <property type="protein sequence ID" value="KHN88258.1"/>
    <property type="molecule type" value="Genomic_DNA"/>
</dbReference>
<evidence type="ECO:0000259" key="2">
    <source>
        <dbReference type="PROSITE" id="PS51704"/>
    </source>
</evidence>
<dbReference type="PROSITE" id="PS51704">
    <property type="entry name" value="GP_PDE"/>
    <property type="match status" value="2"/>
</dbReference>
<feature type="transmembrane region" description="Helical" evidence="1">
    <location>
        <begin position="47"/>
        <end position="69"/>
    </location>
</feature>
<dbReference type="GO" id="GO:0005886">
    <property type="term" value="C:plasma membrane"/>
    <property type="evidence" value="ECO:0007669"/>
    <property type="project" value="TreeGrafter"/>
</dbReference>
<evidence type="ECO:0000313" key="3">
    <source>
        <dbReference type="EMBL" id="KHN88258.1"/>
    </source>
</evidence>
<dbReference type="SUPFAM" id="SSF51695">
    <property type="entry name" value="PLC-like phosphodiesterases"/>
    <property type="match status" value="2"/>
</dbReference>
<dbReference type="GO" id="GO:0006644">
    <property type="term" value="P:phospholipid metabolic process"/>
    <property type="evidence" value="ECO:0007669"/>
    <property type="project" value="TreeGrafter"/>
</dbReference>
<dbReference type="AlphaFoldDB" id="A0A0B2W2U4"/>